<organism evidence="1 2">
    <name type="scientific">Anopheles albimanus</name>
    <name type="common">New world malaria mosquito</name>
    <dbReference type="NCBI Taxonomy" id="7167"/>
    <lineage>
        <taxon>Eukaryota</taxon>
        <taxon>Metazoa</taxon>
        <taxon>Ecdysozoa</taxon>
        <taxon>Arthropoda</taxon>
        <taxon>Hexapoda</taxon>
        <taxon>Insecta</taxon>
        <taxon>Pterygota</taxon>
        <taxon>Neoptera</taxon>
        <taxon>Endopterygota</taxon>
        <taxon>Diptera</taxon>
        <taxon>Nematocera</taxon>
        <taxon>Culicoidea</taxon>
        <taxon>Culicidae</taxon>
        <taxon>Anophelinae</taxon>
        <taxon>Anopheles</taxon>
    </lineage>
</organism>
<protein>
    <recommendedName>
        <fullName evidence="3">DDE Tnp4 domain-containing protein</fullName>
    </recommendedName>
</protein>
<proteinExistence type="predicted"/>
<dbReference type="AlphaFoldDB" id="A0A182FT76"/>
<accession>A0A182FT76</accession>
<sequence length="72" mass="8158">MGAIDGKHMQNQCPAYTGSNFISYKVDPNYKFLLVDIGNYGRHCDSGIFKESNFYKRYISTSSLPPTITGWI</sequence>
<dbReference type="STRING" id="7167.A0A182FT76"/>
<dbReference type="Proteomes" id="UP000069272">
    <property type="component" value="Unassembled WGS sequence"/>
</dbReference>
<reference evidence="2" key="1">
    <citation type="journal article" date="2017" name="G3 (Bethesda)">
        <title>The Physical Genome Mapping of Anopheles albimanus Corrected Scaffold Misassemblies and Identified Interarm Rearrangements in Genus Anopheles.</title>
        <authorList>
            <person name="Artemov G.N."/>
            <person name="Peery A.N."/>
            <person name="Jiang X."/>
            <person name="Tu Z."/>
            <person name="Stegniy V.N."/>
            <person name="Sharakhova M.V."/>
            <person name="Sharakhov I.V."/>
        </authorList>
    </citation>
    <scope>NUCLEOTIDE SEQUENCE [LARGE SCALE GENOMIC DNA]</scope>
    <source>
        <strain evidence="2">STECLA/ALBI9_A</strain>
    </source>
</reference>
<evidence type="ECO:0000313" key="1">
    <source>
        <dbReference type="EnsemblMetazoa" id="AALB009756-PA"/>
    </source>
</evidence>
<evidence type="ECO:0000313" key="2">
    <source>
        <dbReference type="Proteomes" id="UP000069272"/>
    </source>
</evidence>
<name>A0A182FT76_ANOAL</name>
<keyword evidence="2" id="KW-1185">Reference proteome</keyword>
<dbReference type="VEuPathDB" id="VectorBase:AALB009756"/>
<evidence type="ECO:0008006" key="3">
    <source>
        <dbReference type="Google" id="ProtNLM"/>
    </source>
</evidence>
<dbReference type="EnsemblMetazoa" id="AALB009756-RA">
    <property type="protein sequence ID" value="AALB009756-PA"/>
    <property type="gene ID" value="AALB009756"/>
</dbReference>
<reference evidence="1" key="2">
    <citation type="submission" date="2022-08" db="UniProtKB">
        <authorList>
            <consortium name="EnsemblMetazoa"/>
        </authorList>
    </citation>
    <scope>IDENTIFICATION</scope>
    <source>
        <strain evidence="1">STECLA/ALBI9_A</strain>
    </source>
</reference>